<dbReference type="AlphaFoldDB" id="A0A7K1STC3"/>
<dbReference type="InterPro" id="IPR036331">
    <property type="entry name" value="Chagasin-like_sf"/>
</dbReference>
<protein>
    <recommendedName>
        <fullName evidence="3">Proteinase inhibitor I42 chagasin domain-containing protein</fullName>
    </recommendedName>
</protein>
<evidence type="ECO:0000256" key="1">
    <source>
        <dbReference type="ARBA" id="ARBA00022690"/>
    </source>
</evidence>
<name>A0A7K1STC3_9SPHI</name>
<keyword evidence="2" id="KW-0789">Thiol protease inhibitor</keyword>
<reference evidence="4 5" key="1">
    <citation type="submission" date="2019-12" db="EMBL/GenBank/DDBJ databases">
        <title>Mucilaginibacter sp. HMF7410 genome sequencing and assembly.</title>
        <authorList>
            <person name="Kang H."/>
            <person name="Cha I."/>
            <person name="Kim H."/>
            <person name="Joh K."/>
        </authorList>
    </citation>
    <scope>NUCLEOTIDE SEQUENCE [LARGE SCALE GENOMIC DNA]</scope>
    <source>
        <strain evidence="4 5">HMF7410</strain>
    </source>
</reference>
<evidence type="ECO:0000313" key="5">
    <source>
        <dbReference type="Proteomes" id="UP000462014"/>
    </source>
</evidence>
<keyword evidence="1" id="KW-0646">Protease inhibitor</keyword>
<accession>A0A7K1STC3</accession>
<dbReference type="EMBL" id="WPIK01000002">
    <property type="protein sequence ID" value="MVN20507.1"/>
    <property type="molecule type" value="Genomic_DNA"/>
</dbReference>
<dbReference type="Proteomes" id="UP000462014">
    <property type="component" value="Unassembled WGS sequence"/>
</dbReference>
<evidence type="ECO:0000256" key="2">
    <source>
        <dbReference type="ARBA" id="ARBA00022704"/>
    </source>
</evidence>
<dbReference type="InterPro" id="IPR018990">
    <property type="entry name" value="Prot_inh_I42_chagasin"/>
</dbReference>
<evidence type="ECO:0000313" key="4">
    <source>
        <dbReference type="EMBL" id="MVN20507.1"/>
    </source>
</evidence>
<feature type="domain" description="Proteinase inhibitor I42 chagasin" evidence="3">
    <location>
        <begin position="6"/>
        <end position="90"/>
    </location>
</feature>
<dbReference type="Gene3D" id="2.60.40.2020">
    <property type="match status" value="1"/>
</dbReference>
<sequence length="97" mass="10667">METIRLNAGKSSIVSLKSLASAGYMWSYQVDRKDIISVSEERTDAPSGRLKAGESLAEKFRVQGLKPGTAKLIFSQKRSWEQNTTAISTLIFSVIVS</sequence>
<proteinExistence type="predicted"/>
<keyword evidence="5" id="KW-1185">Reference proteome</keyword>
<dbReference type="SUPFAM" id="SSF141066">
    <property type="entry name" value="ICP-like"/>
    <property type="match status" value="1"/>
</dbReference>
<dbReference type="RefSeq" id="WP_157564053.1">
    <property type="nucleotide sequence ID" value="NZ_WPIK01000002.1"/>
</dbReference>
<dbReference type="GO" id="GO:0004869">
    <property type="term" value="F:cysteine-type endopeptidase inhibitor activity"/>
    <property type="evidence" value="ECO:0007669"/>
    <property type="project" value="UniProtKB-KW"/>
</dbReference>
<comment type="caution">
    <text evidence="4">The sequence shown here is derived from an EMBL/GenBank/DDBJ whole genome shotgun (WGS) entry which is preliminary data.</text>
</comment>
<dbReference type="Pfam" id="PF09394">
    <property type="entry name" value="Inhibitor_I42"/>
    <property type="match status" value="1"/>
</dbReference>
<organism evidence="4 5">
    <name type="scientific">Mucilaginibacter arboris</name>
    <dbReference type="NCBI Taxonomy" id="2682090"/>
    <lineage>
        <taxon>Bacteria</taxon>
        <taxon>Pseudomonadati</taxon>
        <taxon>Bacteroidota</taxon>
        <taxon>Sphingobacteriia</taxon>
        <taxon>Sphingobacteriales</taxon>
        <taxon>Sphingobacteriaceae</taxon>
        <taxon>Mucilaginibacter</taxon>
    </lineage>
</organism>
<evidence type="ECO:0000259" key="3">
    <source>
        <dbReference type="Pfam" id="PF09394"/>
    </source>
</evidence>
<gene>
    <name evidence="4" type="ORF">GO621_03035</name>
</gene>